<comment type="caution">
    <text evidence="4">The sequence shown here is derived from an EMBL/GenBank/DDBJ whole genome shotgun (WGS) entry which is preliminary data.</text>
</comment>
<dbReference type="InterPro" id="IPR051504">
    <property type="entry name" value="Plant_metabolite_acyltrans"/>
</dbReference>
<protein>
    <submittedName>
        <fullName evidence="4">Malonyl-coenzyme:anthocyanin 5-o-glucoside-6'''-o-malonyltransferase</fullName>
    </submittedName>
</protein>
<dbReference type="Proteomes" id="UP000653305">
    <property type="component" value="Unassembled WGS sequence"/>
</dbReference>
<keyword evidence="2" id="KW-0012">Acyltransferase</keyword>
<feature type="non-terminal residue" evidence="4">
    <location>
        <position position="1"/>
    </location>
</feature>
<feature type="region of interest" description="Disordered" evidence="3">
    <location>
        <begin position="238"/>
        <end position="264"/>
    </location>
</feature>
<keyword evidence="5" id="KW-1185">Reference proteome</keyword>
<dbReference type="InterPro" id="IPR023213">
    <property type="entry name" value="CAT-like_dom_sf"/>
</dbReference>
<evidence type="ECO:0000256" key="1">
    <source>
        <dbReference type="ARBA" id="ARBA00022679"/>
    </source>
</evidence>
<keyword evidence="1 4" id="KW-0808">Transferase</keyword>
<accession>A0A830B9J1</accession>
<reference evidence="4" key="1">
    <citation type="submission" date="2020-07" db="EMBL/GenBank/DDBJ databases">
        <title>Ethylene signaling mediates host invasion by parasitic plants.</title>
        <authorList>
            <person name="Yoshida S."/>
        </authorList>
    </citation>
    <scope>NUCLEOTIDE SEQUENCE</scope>
    <source>
        <strain evidence="4">Okayama</strain>
    </source>
</reference>
<dbReference type="PANTHER" id="PTHR31625">
    <property type="match status" value="1"/>
</dbReference>
<evidence type="ECO:0000313" key="4">
    <source>
        <dbReference type="EMBL" id="GFP81929.1"/>
    </source>
</evidence>
<gene>
    <name evidence="4" type="ORF">PHJA_000336200</name>
</gene>
<dbReference type="AlphaFoldDB" id="A0A830B9J1"/>
<proteinExistence type="predicted"/>
<dbReference type="Gene3D" id="3.30.559.10">
    <property type="entry name" value="Chloramphenicol acetyltransferase-like domain"/>
    <property type="match status" value="1"/>
</dbReference>
<dbReference type="Pfam" id="PF02458">
    <property type="entry name" value="Transferase"/>
    <property type="match status" value="1"/>
</dbReference>
<dbReference type="EMBL" id="BMAC01000036">
    <property type="protein sequence ID" value="GFP81929.1"/>
    <property type="molecule type" value="Genomic_DNA"/>
</dbReference>
<dbReference type="OrthoDB" id="1862401at2759"/>
<dbReference type="GO" id="GO:0016747">
    <property type="term" value="F:acyltransferase activity, transferring groups other than amino-acyl groups"/>
    <property type="evidence" value="ECO:0007669"/>
    <property type="project" value="UniProtKB-ARBA"/>
</dbReference>
<organism evidence="4 5">
    <name type="scientific">Phtheirospermum japonicum</name>
    <dbReference type="NCBI Taxonomy" id="374723"/>
    <lineage>
        <taxon>Eukaryota</taxon>
        <taxon>Viridiplantae</taxon>
        <taxon>Streptophyta</taxon>
        <taxon>Embryophyta</taxon>
        <taxon>Tracheophyta</taxon>
        <taxon>Spermatophyta</taxon>
        <taxon>Magnoliopsida</taxon>
        <taxon>eudicotyledons</taxon>
        <taxon>Gunneridae</taxon>
        <taxon>Pentapetalae</taxon>
        <taxon>asterids</taxon>
        <taxon>lamiids</taxon>
        <taxon>Lamiales</taxon>
        <taxon>Orobanchaceae</taxon>
        <taxon>Orobanchaceae incertae sedis</taxon>
        <taxon>Phtheirospermum</taxon>
    </lineage>
</organism>
<sequence>PAIPGPRGGDNPAPPPLRHNVVVFPPRPASPLLRLPCSNPQFLKTLVPKLKHSLRETYTISSHLPENIIHPLHSDAPFIRFSTDDSLPLTIVESSSDFDHLTDNHPRVADEFYACIPQLPPAKYSPNNIIFPALALQITLFPDHGLCLGFTNHHAIGNASTIVRFIKDWASANKFGGVADNLMLVYNRTAIVHPEYLDKIYWNLIKRSRAVESPPISFPLNKLRRTFALTGDNVQKLKMPSRQDGKESTSPPSLSPAIWSGPAS</sequence>
<evidence type="ECO:0000256" key="2">
    <source>
        <dbReference type="ARBA" id="ARBA00023315"/>
    </source>
</evidence>
<name>A0A830B9J1_9LAMI</name>
<evidence type="ECO:0000313" key="5">
    <source>
        <dbReference type="Proteomes" id="UP000653305"/>
    </source>
</evidence>
<evidence type="ECO:0000256" key="3">
    <source>
        <dbReference type="SAM" id="MobiDB-lite"/>
    </source>
</evidence>